<feature type="compositionally biased region" description="Polar residues" evidence="1">
    <location>
        <begin position="131"/>
        <end position="143"/>
    </location>
</feature>
<evidence type="ECO:0000313" key="2">
    <source>
        <dbReference type="EMBL" id="KAJ3562945.1"/>
    </source>
</evidence>
<accession>A0AAD5VKS4</accession>
<keyword evidence="3" id="KW-1185">Reference proteome</keyword>
<proteinExistence type="predicted"/>
<name>A0AAD5VKS4_9AGAR</name>
<comment type="caution">
    <text evidence="2">The sequence shown here is derived from an EMBL/GenBank/DDBJ whole genome shotgun (WGS) entry which is preliminary data.</text>
</comment>
<evidence type="ECO:0000256" key="1">
    <source>
        <dbReference type="SAM" id="MobiDB-lite"/>
    </source>
</evidence>
<organism evidence="2 3">
    <name type="scientific">Leucocoprinus birnbaumii</name>
    <dbReference type="NCBI Taxonomy" id="56174"/>
    <lineage>
        <taxon>Eukaryota</taxon>
        <taxon>Fungi</taxon>
        <taxon>Dikarya</taxon>
        <taxon>Basidiomycota</taxon>
        <taxon>Agaricomycotina</taxon>
        <taxon>Agaricomycetes</taxon>
        <taxon>Agaricomycetidae</taxon>
        <taxon>Agaricales</taxon>
        <taxon>Agaricineae</taxon>
        <taxon>Agaricaceae</taxon>
        <taxon>Leucocoprinus</taxon>
    </lineage>
</organism>
<dbReference type="AlphaFoldDB" id="A0AAD5VKS4"/>
<protein>
    <submittedName>
        <fullName evidence="2">Uncharacterized protein</fullName>
    </submittedName>
</protein>
<sequence>MSHNSGSGSESTSSPSMDSSYPEQRHAGKIGYGPNFRQSASMMDKLSGLTEEIHGKLAHNPELVKEGHEKRTGELKRRKALGLDEELDPFGTAQEEKPATPSTRESQSSASTGGSQSLSDSHRSSGEGSSMEPQRMSSQTGAYTSGPAAREQAATVAPPESSESDTARLAHARSQGVQSLSEAQERPQ</sequence>
<dbReference type="Proteomes" id="UP001213000">
    <property type="component" value="Unassembled WGS sequence"/>
</dbReference>
<feature type="region of interest" description="Disordered" evidence="1">
    <location>
        <begin position="1"/>
        <end position="188"/>
    </location>
</feature>
<reference evidence="2" key="1">
    <citation type="submission" date="2022-07" db="EMBL/GenBank/DDBJ databases">
        <title>Genome Sequence of Leucocoprinus birnbaumii.</title>
        <authorList>
            <person name="Buettner E."/>
        </authorList>
    </citation>
    <scope>NUCLEOTIDE SEQUENCE</scope>
    <source>
        <strain evidence="2">VT141</strain>
    </source>
</reference>
<dbReference type="EMBL" id="JANIEX010000813">
    <property type="protein sequence ID" value="KAJ3562945.1"/>
    <property type="molecule type" value="Genomic_DNA"/>
</dbReference>
<feature type="compositionally biased region" description="Low complexity" evidence="1">
    <location>
        <begin position="1"/>
        <end position="20"/>
    </location>
</feature>
<evidence type="ECO:0000313" key="3">
    <source>
        <dbReference type="Proteomes" id="UP001213000"/>
    </source>
</evidence>
<feature type="compositionally biased region" description="Low complexity" evidence="1">
    <location>
        <begin position="106"/>
        <end position="119"/>
    </location>
</feature>
<feature type="compositionally biased region" description="Basic and acidic residues" evidence="1">
    <location>
        <begin position="62"/>
        <end position="75"/>
    </location>
</feature>
<gene>
    <name evidence="2" type="ORF">NP233_g9264</name>
</gene>